<evidence type="ECO:0000313" key="8">
    <source>
        <dbReference type="Proteomes" id="UP001597169"/>
    </source>
</evidence>
<name>A0ABW3PWV5_9BACL</name>
<reference evidence="8" key="1">
    <citation type="journal article" date="2019" name="Int. J. Syst. Evol. Microbiol.">
        <title>The Global Catalogue of Microorganisms (GCM) 10K type strain sequencing project: providing services to taxonomists for standard genome sequencing and annotation.</title>
        <authorList>
            <consortium name="The Broad Institute Genomics Platform"/>
            <consortium name="The Broad Institute Genome Sequencing Center for Infectious Disease"/>
            <person name="Wu L."/>
            <person name="Ma J."/>
        </authorList>
    </citation>
    <scope>NUCLEOTIDE SEQUENCE [LARGE SCALE GENOMIC DNA]</scope>
    <source>
        <strain evidence="8">CCUG 53519</strain>
    </source>
</reference>
<feature type="transmembrane region" description="Helical" evidence="6">
    <location>
        <begin position="62"/>
        <end position="95"/>
    </location>
</feature>
<evidence type="ECO:0000256" key="3">
    <source>
        <dbReference type="ARBA" id="ARBA00022692"/>
    </source>
</evidence>
<dbReference type="PANTHER" id="PTHR31885">
    <property type="entry name" value="GH04784P"/>
    <property type="match status" value="1"/>
</dbReference>
<evidence type="ECO:0000256" key="5">
    <source>
        <dbReference type="ARBA" id="ARBA00023136"/>
    </source>
</evidence>
<gene>
    <name evidence="7" type="ORF">ACFQ3J_15680</name>
</gene>
<evidence type="ECO:0000256" key="1">
    <source>
        <dbReference type="ARBA" id="ARBA00004141"/>
    </source>
</evidence>
<accession>A0ABW3PWV5</accession>
<comment type="subcellular location">
    <subcellularLocation>
        <location evidence="1">Membrane</location>
        <topology evidence="1">Multi-pass membrane protein</topology>
    </subcellularLocation>
</comment>
<feature type="transmembrane region" description="Helical" evidence="6">
    <location>
        <begin position="192"/>
        <end position="212"/>
    </location>
</feature>
<comment type="similarity">
    <text evidence="2">Belongs to the TMEM86 family.</text>
</comment>
<feature type="transmembrane region" description="Helical" evidence="6">
    <location>
        <begin position="107"/>
        <end position="125"/>
    </location>
</feature>
<feature type="transmembrane region" description="Helical" evidence="6">
    <location>
        <begin position="137"/>
        <end position="158"/>
    </location>
</feature>
<sequence length="228" mass="25891">MMYVWRKWFLPLLILMMSLLYIFFIPEDPFGVKLLFKLIPMGLIILYAYLQFPADRRPSHWLLLAGLLFCMLGDGLLPIWFVFGLGTFLVGHLFYLAAFLGLWRFSWVRLLSLIPIGIYAWFMGGKLAGDIGASAEFTGLVIPVMIYVTVISLMLWSAMMTGSVWAMIGSLLFVISDSILAWNMFIEDIPDAGVLIMTTYYAAQFMIARSIGSFTRTTGSLLKVKIKY</sequence>
<dbReference type="PANTHER" id="PTHR31885:SF6">
    <property type="entry name" value="GH04784P"/>
    <property type="match status" value="1"/>
</dbReference>
<protein>
    <submittedName>
        <fullName evidence="7">Lysoplasmalogenase</fullName>
    </submittedName>
</protein>
<proteinExistence type="inferred from homology"/>
<dbReference type="RefSeq" id="WP_251582573.1">
    <property type="nucleotide sequence ID" value="NZ_JBHTKX010000001.1"/>
</dbReference>
<feature type="transmembrane region" description="Helical" evidence="6">
    <location>
        <begin position="30"/>
        <end position="50"/>
    </location>
</feature>
<dbReference type="Pfam" id="PF07947">
    <property type="entry name" value="YhhN"/>
    <property type="match status" value="1"/>
</dbReference>
<dbReference type="EMBL" id="JBHTKX010000001">
    <property type="protein sequence ID" value="MFD1129612.1"/>
    <property type="molecule type" value="Genomic_DNA"/>
</dbReference>
<keyword evidence="3 6" id="KW-0812">Transmembrane</keyword>
<organism evidence="7 8">
    <name type="scientific">Paenibacillus provencensis</name>
    <dbReference type="NCBI Taxonomy" id="441151"/>
    <lineage>
        <taxon>Bacteria</taxon>
        <taxon>Bacillati</taxon>
        <taxon>Bacillota</taxon>
        <taxon>Bacilli</taxon>
        <taxon>Bacillales</taxon>
        <taxon>Paenibacillaceae</taxon>
        <taxon>Paenibacillus</taxon>
    </lineage>
</organism>
<feature type="transmembrane region" description="Helical" evidence="6">
    <location>
        <begin position="7"/>
        <end position="24"/>
    </location>
</feature>
<evidence type="ECO:0000256" key="4">
    <source>
        <dbReference type="ARBA" id="ARBA00022989"/>
    </source>
</evidence>
<comment type="caution">
    <text evidence="7">The sequence shown here is derived from an EMBL/GenBank/DDBJ whole genome shotgun (WGS) entry which is preliminary data.</text>
</comment>
<keyword evidence="8" id="KW-1185">Reference proteome</keyword>
<dbReference type="InterPro" id="IPR012506">
    <property type="entry name" value="TMEM86B-like"/>
</dbReference>
<evidence type="ECO:0000256" key="6">
    <source>
        <dbReference type="SAM" id="Phobius"/>
    </source>
</evidence>
<evidence type="ECO:0000313" key="7">
    <source>
        <dbReference type="EMBL" id="MFD1129612.1"/>
    </source>
</evidence>
<evidence type="ECO:0000256" key="2">
    <source>
        <dbReference type="ARBA" id="ARBA00007375"/>
    </source>
</evidence>
<dbReference type="Proteomes" id="UP001597169">
    <property type="component" value="Unassembled WGS sequence"/>
</dbReference>
<keyword evidence="5 6" id="KW-0472">Membrane</keyword>
<feature type="transmembrane region" description="Helical" evidence="6">
    <location>
        <begin position="164"/>
        <end position="185"/>
    </location>
</feature>
<keyword evidence="4 6" id="KW-1133">Transmembrane helix</keyword>